<keyword evidence="1" id="KW-0143">Chaperone</keyword>
<dbReference type="PANTHER" id="PTHR44157">
    <property type="entry name" value="DNAJ HOMOLOG SUBFAMILY C MEMBER 11"/>
    <property type="match status" value="1"/>
</dbReference>
<evidence type="ECO:0000313" key="4">
    <source>
        <dbReference type="Proteomes" id="UP000266188"/>
    </source>
</evidence>
<dbReference type="InterPro" id="IPR052243">
    <property type="entry name" value="Mito_inner_membrane_organizer"/>
</dbReference>
<dbReference type="CDD" id="cd06257">
    <property type="entry name" value="DnaJ"/>
    <property type="match status" value="1"/>
</dbReference>
<dbReference type="PRINTS" id="PR00625">
    <property type="entry name" value="JDOMAIN"/>
</dbReference>
<dbReference type="InterPro" id="IPR036869">
    <property type="entry name" value="J_dom_sf"/>
</dbReference>
<dbReference type="PANTHER" id="PTHR44157:SF1">
    <property type="entry name" value="DNAJ HOMOLOG SUBFAMILY C MEMBER 11"/>
    <property type="match status" value="1"/>
</dbReference>
<evidence type="ECO:0000256" key="1">
    <source>
        <dbReference type="ARBA" id="ARBA00023186"/>
    </source>
</evidence>
<organism evidence="3 4">
    <name type="scientific">Aspergillus sclerotialis</name>
    <dbReference type="NCBI Taxonomy" id="2070753"/>
    <lineage>
        <taxon>Eukaryota</taxon>
        <taxon>Fungi</taxon>
        <taxon>Dikarya</taxon>
        <taxon>Ascomycota</taxon>
        <taxon>Pezizomycotina</taxon>
        <taxon>Eurotiomycetes</taxon>
        <taxon>Eurotiomycetidae</taxon>
        <taxon>Eurotiales</taxon>
        <taxon>Aspergillaceae</taxon>
        <taxon>Aspergillus</taxon>
        <taxon>Aspergillus subgen. Polypaecilum</taxon>
    </lineage>
</organism>
<dbReference type="GO" id="GO:0042407">
    <property type="term" value="P:cristae formation"/>
    <property type="evidence" value="ECO:0007669"/>
    <property type="project" value="TreeGrafter"/>
</dbReference>
<dbReference type="OrthoDB" id="666364at2759"/>
<comment type="caution">
    <text evidence="3">The sequence shown here is derived from an EMBL/GenBank/DDBJ whole genome shotgun (WGS) entry which is preliminary data.</text>
</comment>
<sequence>MPDFAGDDDISAGYTQVMRYSDEADYYALLGVSKEAKDSEIRSAYRTLTLSFHPDKQPAHMREAGEHHFEKITDAYNTLIDPKKRVVYDLLGAEGVQQEWSHGGSMENQKVGVKAMSPSEFRRWFLETMKSRERKAVNSMVRSKGFITLGIDASSMISVDEEEGDVYVNVPTVKPSRYAVGYNFRTPLPLLEYLIGEARKDEEDAQAEDIEGDNQPSETSGIEMVISTRVAGKLQKLQQKVIDPSSQTEYLVDLPRILAANDVSIGAAVSHVFGDAAGAKGIFKRRPFSILNDSAVTANVLLLPEPQLETSIGKSIQLVPGTRPFNVNLTTTFSQSLFEILPVVGLQITKNVSNTKLALCSWSSGTLEWPLVIQRLVEPFFGLGLEEGAALPVQLSSLQFAFFSFPKQQKVVGDGEGEEEGDDEVDDEVKESTQRARQQMKTEADKAVSWNVQMQATPENGALAFTYGRNIFSGKAADAVVRSEWSSEGYYPMVESESRSLRLEVQTTVGLDFSLSWHLRGTRQVGEFTRMGLGVGIQSQGLVMTVYWSRLGQRLQLPVSVCSLEVVSAEAAAFVVAVPWLAYCALEFGIIRPRQRKERRKLMIRRHKQLKKQIPMKKAESLQAVELMTNQVRLRQAREDERGGLVITKAEYGYIPSDKKKKNNVAEPSVIDVTIPVAALFKIIGFYDPAPLLPKTLKIWYRYQGRDHFLQAGDNEGIKCPMREHYSFTSYSA</sequence>
<dbReference type="SUPFAM" id="SSF46565">
    <property type="entry name" value="Chaperone J-domain"/>
    <property type="match status" value="1"/>
</dbReference>
<proteinExistence type="predicted"/>
<dbReference type="AlphaFoldDB" id="A0A3A2Z816"/>
<accession>A0A3A2Z816</accession>
<keyword evidence="4" id="KW-1185">Reference proteome</keyword>
<feature type="domain" description="J" evidence="2">
    <location>
        <begin position="25"/>
        <end position="92"/>
    </location>
</feature>
<reference evidence="4" key="1">
    <citation type="submission" date="2017-02" db="EMBL/GenBank/DDBJ databases">
        <authorList>
            <person name="Tafer H."/>
            <person name="Lopandic K."/>
        </authorList>
    </citation>
    <scope>NUCLEOTIDE SEQUENCE [LARGE SCALE GENOMIC DNA]</scope>
    <source>
        <strain evidence="4">CBS 366.77</strain>
    </source>
</reference>
<dbReference type="Proteomes" id="UP000266188">
    <property type="component" value="Unassembled WGS sequence"/>
</dbReference>
<dbReference type="PROSITE" id="PS00636">
    <property type="entry name" value="DNAJ_1"/>
    <property type="match status" value="1"/>
</dbReference>
<dbReference type="Pfam" id="PF00226">
    <property type="entry name" value="DnaJ"/>
    <property type="match status" value="1"/>
</dbReference>
<dbReference type="InterPro" id="IPR001623">
    <property type="entry name" value="DnaJ_domain"/>
</dbReference>
<dbReference type="InterPro" id="IPR018253">
    <property type="entry name" value="DnaJ_domain_CS"/>
</dbReference>
<protein>
    <submittedName>
        <fullName evidence="3">DnaJ domain protein</fullName>
    </submittedName>
</protein>
<gene>
    <name evidence="3" type="ORF">PHISCL_09322</name>
</gene>
<evidence type="ECO:0000259" key="2">
    <source>
        <dbReference type="PROSITE" id="PS50076"/>
    </source>
</evidence>
<dbReference type="STRING" id="2070753.A0A3A2Z816"/>
<dbReference type="EMBL" id="MVGC01000573">
    <property type="protein sequence ID" value="RJE18343.1"/>
    <property type="molecule type" value="Genomic_DNA"/>
</dbReference>
<name>A0A3A2Z816_9EURO</name>
<evidence type="ECO:0000313" key="3">
    <source>
        <dbReference type="EMBL" id="RJE18343.1"/>
    </source>
</evidence>
<dbReference type="PROSITE" id="PS50076">
    <property type="entry name" value="DNAJ_2"/>
    <property type="match status" value="1"/>
</dbReference>
<dbReference type="InterPro" id="IPR024586">
    <property type="entry name" value="DnaJ-like_C11_C"/>
</dbReference>
<dbReference type="GO" id="GO:0005739">
    <property type="term" value="C:mitochondrion"/>
    <property type="evidence" value="ECO:0007669"/>
    <property type="project" value="GOC"/>
</dbReference>
<dbReference type="Gene3D" id="1.10.287.110">
    <property type="entry name" value="DnaJ domain"/>
    <property type="match status" value="1"/>
</dbReference>
<dbReference type="Pfam" id="PF11875">
    <property type="entry name" value="DnaJ-like_C11_C"/>
    <property type="match status" value="1"/>
</dbReference>
<dbReference type="SMART" id="SM00271">
    <property type="entry name" value="DnaJ"/>
    <property type="match status" value="1"/>
</dbReference>